<dbReference type="EMBL" id="CADIKK010000010">
    <property type="protein sequence ID" value="CAB3787800.1"/>
    <property type="molecule type" value="Genomic_DNA"/>
</dbReference>
<evidence type="ECO:0000313" key="1">
    <source>
        <dbReference type="EMBL" id="CAB3787800.1"/>
    </source>
</evidence>
<name>A0A6S7CEC3_9BURK</name>
<proteinExistence type="predicted"/>
<organism evidence="1 2">
    <name type="scientific">Paraburkholderia ultramafica</name>
    <dbReference type="NCBI Taxonomy" id="1544867"/>
    <lineage>
        <taxon>Bacteria</taxon>
        <taxon>Pseudomonadati</taxon>
        <taxon>Pseudomonadota</taxon>
        <taxon>Betaproteobacteria</taxon>
        <taxon>Burkholderiales</taxon>
        <taxon>Burkholderiaceae</taxon>
        <taxon>Paraburkholderia</taxon>
    </lineage>
</organism>
<protein>
    <submittedName>
        <fullName evidence="1">Uncharacterized protein</fullName>
    </submittedName>
</protein>
<keyword evidence="2" id="KW-1185">Reference proteome</keyword>
<accession>A0A6S7CEC3</accession>
<reference evidence="1 2" key="1">
    <citation type="submission" date="2020-04" db="EMBL/GenBank/DDBJ databases">
        <authorList>
            <person name="De Canck E."/>
        </authorList>
    </citation>
    <scope>NUCLEOTIDE SEQUENCE [LARGE SCALE GENOMIC DNA]</scope>
    <source>
        <strain evidence="1 2">LMG 28614</strain>
    </source>
</reference>
<gene>
    <name evidence="1" type="ORF">LMG28614_02574</name>
</gene>
<dbReference type="AlphaFoldDB" id="A0A6S7CEC3"/>
<dbReference type="Proteomes" id="UP000494365">
    <property type="component" value="Unassembled WGS sequence"/>
</dbReference>
<evidence type="ECO:0000313" key="2">
    <source>
        <dbReference type="Proteomes" id="UP000494365"/>
    </source>
</evidence>
<sequence>MVAGYPEDQQWDIRREALSPQERQAMDALPFPALDPIDGKHGPLVEHWLHAA</sequence>